<sequence length="105" mass="12000">KSDPYEVHPSFVNPYDPPNLIHWMICPTHQLKNMINALFSSRSGGTKCFVLDGVLFGWDAIVSLYKRECDRVSNGLTRMVPKMKEVFILCDAWTKLNVVPAKIMQ</sequence>
<protein>
    <submittedName>
        <fullName evidence="1">Uncharacterized protein</fullName>
    </submittedName>
</protein>
<dbReference type="EnsemblMetazoa" id="Aqu2.1.12449_001">
    <property type="protein sequence ID" value="Aqu2.1.12449_001"/>
    <property type="gene ID" value="Aqu2.1.12449"/>
</dbReference>
<evidence type="ECO:0000313" key="1">
    <source>
        <dbReference type="EnsemblMetazoa" id="Aqu2.1.12449_001"/>
    </source>
</evidence>
<dbReference type="InParanoid" id="A0A1X7TDM0"/>
<organism evidence="1">
    <name type="scientific">Amphimedon queenslandica</name>
    <name type="common">Sponge</name>
    <dbReference type="NCBI Taxonomy" id="400682"/>
    <lineage>
        <taxon>Eukaryota</taxon>
        <taxon>Metazoa</taxon>
        <taxon>Porifera</taxon>
        <taxon>Demospongiae</taxon>
        <taxon>Heteroscleromorpha</taxon>
        <taxon>Haplosclerida</taxon>
        <taxon>Niphatidae</taxon>
        <taxon>Amphimedon</taxon>
    </lineage>
</organism>
<accession>A0A1X7TDM0</accession>
<dbReference type="AlphaFoldDB" id="A0A1X7TDM0"/>
<name>A0A1X7TDM0_AMPQE</name>
<proteinExistence type="predicted"/>
<reference evidence="1" key="1">
    <citation type="submission" date="2017-05" db="UniProtKB">
        <authorList>
            <consortium name="EnsemblMetazoa"/>
        </authorList>
    </citation>
    <scope>IDENTIFICATION</scope>
</reference>
<dbReference type="OrthoDB" id="10064381at2759"/>